<evidence type="ECO:0000313" key="11">
    <source>
        <dbReference type="EMBL" id="SEG31648.1"/>
    </source>
</evidence>
<dbReference type="OrthoDB" id="9800307at2"/>
<comment type="subcellular location">
    <subcellularLocation>
        <location evidence="1">Cytoplasm</location>
    </subcellularLocation>
</comment>
<evidence type="ECO:0000256" key="10">
    <source>
        <dbReference type="ARBA" id="ARBA00032441"/>
    </source>
</evidence>
<keyword evidence="6" id="KW-0479">Metal-binding</keyword>
<dbReference type="GO" id="GO:0005737">
    <property type="term" value="C:cytoplasm"/>
    <property type="evidence" value="ECO:0007669"/>
    <property type="project" value="UniProtKB-SubCell"/>
</dbReference>
<keyword evidence="7" id="KW-0547">Nucleotide-binding</keyword>
<dbReference type="PANTHER" id="PTHR33540">
    <property type="entry name" value="TRNA THREONYLCARBAMOYLADENOSINE BIOSYNTHESIS PROTEIN TSAE"/>
    <property type="match status" value="1"/>
</dbReference>
<dbReference type="GO" id="GO:0046872">
    <property type="term" value="F:metal ion binding"/>
    <property type="evidence" value="ECO:0007669"/>
    <property type="project" value="UniProtKB-KW"/>
</dbReference>
<keyword evidence="5" id="KW-0819">tRNA processing</keyword>
<gene>
    <name evidence="11" type="ORF">SAMN04488045_2437</name>
</gene>
<comment type="similarity">
    <text evidence="2">Belongs to the TsaE family.</text>
</comment>
<dbReference type="InterPro" id="IPR003442">
    <property type="entry name" value="T6A_TsaE"/>
</dbReference>
<organism evidence="11 12">
    <name type="scientific">Thalassococcus halodurans</name>
    <dbReference type="NCBI Taxonomy" id="373675"/>
    <lineage>
        <taxon>Bacteria</taxon>
        <taxon>Pseudomonadati</taxon>
        <taxon>Pseudomonadota</taxon>
        <taxon>Alphaproteobacteria</taxon>
        <taxon>Rhodobacterales</taxon>
        <taxon>Roseobacteraceae</taxon>
        <taxon>Thalassococcus</taxon>
    </lineage>
</organism>
<evidence type="ECO:0000256" key="2">
    <source>
        <dbReference type="ARBA" id="ARBA00007599"/>
    </source>
</evidence>
<dbReference type="RefSeq" id="WP_103910743.1">
    <property type="nucleotide sequence ID" value="NZ_FNUZ01000003.1"/>
</dbReference>
<dbReference type="InterPro" id="IPR027417">
    <property type="entry name" value="P-loop_NTPase"/>
</dbReference>
<reference evidence="11 12" key="1">
    <citation type="submission" date="2016-10" db="EMBL/GenBank/DDBJ databases">
        <authorList>
            <person name="de Groot N.N."/>
        </authorList>
    </citation>
    <scope>NUCLEOTIDE SEQUENCE [LARGE SCALE GENOMIC DNA]</scope>
    <source>
        <strain evidence="11 12">DSM 26915</strain>
    </source>
</reference>
<dbReference type="NCBIfam" id="TIGR00150">
    <property type="entry name" value="T6A_YjeE"/>
    <property type="match status" value="1"/>
</dbReference>
<sequence>MEKTAEILLPSADATERLAVAIGAHLNGGDVILLSGDVGAGKTHFARSLIQSRLAEPEDVPSPTFTLVQVYDAPEVEIWHSDLYRLSGPDQVFELGLADAFETAVCLVEWPDRLGDLTPSSALSATFTDGDNDDARVAHFSWSDSRWDDLMQQVTA</sequence>
<dbReference type="GO" id="GO:0005524">
    <property type="term" value="F:ATP binding"/>
    <property type="evidence" value="ECO:0007669"/>
    <property type="project" value="UniProtKB-KW"/>
</dbReference>
<keyword evidence="8" id="KW-0067">ATP-binding</keyword>
<evidence type="ECO:0000256" key="7">
    <source>
        <dbReference type="ARBA" id="ARBA00022741"/>
    </source>
</evidence>
<dbReference type="Gene3D" id="3.40.50.300">
    <property type="entry name" value="P-loop containing nucleotide triphosphate hydrolases"/>
    <property type="match status" value="1"/>
</dbReference>
<accession>A0A1H5Z5J5</accession>
<evidence type="ECO:0000256" key="3">
    <source>
        <dbReference type="ARBA" id="ARBA00019010"/>
    </source>
</evidence>
<dbReference type="Pfam" id="PF02367">
    <property type="entry name" value="TsaE"/>
    <property type="match status" value="1"/>
</dbReference>
<evidence type="ECO:0000256" key="4">
    <source>
        <dbReference type="ARBA" id="ARBA00022490"/>
    </source>
</evidence>
<dbReference type="PANTHER" id="PTHR33540:SF2">
    <property type="entry name" value="TRNA THREONYLCARBAMOYLADENOSINE BIOSYNTHESIS PROTEIN TSAE"/>
    <property type="match status" value="1"/>
</dbReference>
<protein>
    <recommendedName>
        <fullName evidence="3">tRNA threonylcarbamoyladenosine biosynthesis protein TsaE</fullName>
    </recommendedName>
    <alternativeName>
        <fullName evidence="10">t(6)A37 threonylcarbamoyladenosine biosynthesis protein TsaE</fullName>
    </alternativeName>
</protein>
<dbReference type="EMBL" id="FNUZ01000003">
    <property type="protein sequence ID" value="SEG31648.1"/>
    <property type="molecule type" value="Genomic_DNA"/>
</dbReference>
<evidence type="ECO:0000256" key="1">
    <source>
        <dbReference type="ARBA" id="ARBA00004496"/>
    </source>
</evidence>
<dbReference type="AlphaFoldDB" id="A0A1H5Z5J5"/>
<proteinExistence type="inferred from homology"/>
<evidence type="ECO:0000256" key="5">
    <source>
        <dbReference type="ARBA" id="ARBA00022694"/>
    </source>
</evidence>
<keyword evidence="12" id="KW-1185">Reference proteome</keyword>
<dbReference type="GO" id="GO:0002949">
    <property type="term" value="P:tRNA threonylcarbamoyladenosine modification"/>
    <property type="evidence" value="ECO:0007669"/>
    <property type="project" value="InterPro"/>
</dbReference>
<evidence type="ECO:0000256" key="6">
    <source>
        <dbReference type="ARBA" id="ARBA00022723"/>
    </source>
</evidence>
<dbReference type="Proteomes" id="UP000236752">
    <property type="component" value="Unassembled WGS sequence"/>
</dbReference>
<dbReference type="SUPFAM" id="SSF52540">
    <property type="entry name" value="P-loop containing nucleoside triphosphate hydrolases"/>
    <property type="match status" value="1"/>
</dbReference>
<name>A0A1H5Z5J5_9RHOB</name>
<evidence type="ECO:0000256" key="9">
    <source>
        <dbReference type="ARBA" id="ARBA00022842"/>
    </source>
</evidence>
<keyword evidence="4" id="KW-0963">Cytoplasm</keyword>
<evidence type="ECO:0000256" key="8">
    <source>
        <dbReference type="ARBA" id="ARBA00022840"/>
    </source>
</evidence>
<keyword evidence="9" id="KW-0460">Magnesium</keyword>
<evidence type="ECO:0000313" key="12">
    <source>
        <dbReference type="Proteomes" id="UP000236752"/>
    </source>
</evidence>